<dbReference type="Pfam" id="PF11977">
    <property type="entry name" value="RNase_Zc3h12a"/>
    <property type="match status" value="1"/>
</dbReference>
<accession>A0AA91BTL7</accession>
<name>A0AA91BTL7_9RHOB</name>
<evidence type="ECO:0000313" key="2">
    <source>
        <dbReference type="EMBL" id="NOE18283.1"/>
    </source>
</evidence>
<evidence type="ECO:0000259" key="1">
    <source>
        <dbReference type="Pfam" id="PF11977"/>
    </source>
</evidence>
<gene>
    <name evidence="2" type="ORF">GS634_09130</name>
</gene>
<dbReference type="Gene3D" id="3.40.50.11980">
    <property type="match status" value="1"/>
</dbReference>
<dbReference type="AlphaFoldDB" id="A0AA91BTL7"/>
<dbReference type="Proteomes" id="UP000597886">
    <property type="component" value="Unassembled WGS sequence"/>
</dbReference>
<dbReference type="EMBL" id="WVRA01000002">
    <property type="protein sequence ID" value="NOE18283.1"/>
    <property type="molecule type" value="Genomic_DNA"/>
</dbReference>
<organism evidence="2 3">
    <name type="scientific">Ruegeria atlantica</name>
    <dbReference type="NCBI Taxonomy" id="81569"/>
    <lineage>
        <taxon>Bacteria</taxon>
        <taxon>Pseudomonadati</taxon>
        <taxon>Pseudomonadota</taxon>
        <taxon>Alphaproteobacteria</taxon>
        <taxon>Rhodobacterales</taxon>
        <taxon>Roseobacteraceae</taxon>
        <taxon>Ruegeria</taxon>
    </lineage>
</organism>
<reference evidence="2" key="1">
    <citation type="submission" date="2019-12" db="EMBL/GenBank/DDBJ databases">
        <title>Ruegeria JWLKs population differentiation of coral mucus and skeleton niches.</title>
        <authorList>
            <person name="Luo D."/>
        </authorList>
    </citation>
    <scope>NUCLEOTIDE SEQUENCE</scope>
    <source>
        <strain evidence="2">HKCCD6181</strain>
    </source>
</reference>
<proteinExistence type="predicted"/>
<evidence type="ECO:0000313" key="3">
    <source>
        <dbReference type="Proteomes" id="UP000597886"/>
    </source>
</evidence>
<dbReference type="InterPro" id="IPR021869">
    <property type="entry name" value="RNase_Zc3h12_NYN"/>
</dbReference>
<sequence>MASAILFIRAWFRWRRANTWIIVDGSNVMHWKDGTPDLVTLKKVLETLKHAGFKPGVMFDANVGYKVEGHYMDDRKLSRALGLRSKQVMVAPKGTPADPLILQAARDSKARIVTNDRFRDWVDEFPDVLKADRLVKGGFRKDELWFSL</sequence>
<protein>
    <recommendedName>
        <fullName evidence="1">RNase NYN domain-containing protein</fullName>
    </recommendedName>
</protein>
<feature type="domain" description="RNase NYN" evidence="1">
    <location>
        <begin position="20"/>
        <end position="144"/>
    </location>
</feature>
<comment type="caution">
    <text evidence="2">The sequence shown here is derived from an EMBL/GenBank/DDBJ whole genome shotgun (WGS) entry which is preliminary data.</text>
</comment>